<dbReference type="GO" id="GO:0030488">
    <property type="term" value="P:tRNA methylation"/>
    <property type="evidence" value="ECO:0007669"/>
    <property type="project" value="InterPro"/>
</dbReference>
<comment type="caution">
    <text evidence="7">The sequence shown here is derived from an EMBL/GenBank/DDBJ whole genome shotgun (WGS) entry which is preliminary data.</text>
</comment>
<keyword evidence="8" id="KW-1185">Reference proteome</keyword>
<keyword evidence="4" id="KW-0819">tRNA processing</keyword>
<evidence type="ECO:0000256" key="5">
    <source>
        <dbReference type="ARBA" id="ARBA00023242"/>
    </source>
</evidence>
<sequence>MSWVVLQVMSGPRSLVQLRGKVKVGKQFVKLSPELLYNRVYQVKNGEPELASGEDTYDGPVTGDNRGFIDDNTAQTLTSEEIIEIRNSEGGEALINTLVQNSKTFNMKTQFSQEKYLRKKKNKHLALFKILRATPGNIADTQYSQKPSKSIRSDALHNLLALGNIHSDCAVLVYDDIGGILLGSVLEKTTGTVSVVRHAHYRDHNLKYFGIKVNSERISHVLPENPAGTYDSLIVASQEPLKEILEKYLPLLRPSGTISTYSQDLMQVAIVYEWLIKETLAVNVCLEEIWTREFQVLPERTHPNMNSRQGSSGGYIVSGNKVISEIS</sequence>
<name>A0AAU9JVI0_9CILI</name>
<dbReference type="PANTHER" id="PTHR12945">
    <property type="entry name" value="TRANSLATION INITIATION FACTOR EIF3-RELATED"/>
    <property type="match status" value="1"/>
</dbReference>
<reference evidence="7" key="1">
    <citation type="submission" date="2021-09" db="EMBL/GenBank/DDBJ databases">
        <authorList>
            <consortium name="AG Swart"/>
            <person name="Singh M."/>
            <person name="Singh A."/>
            <person name="Seah K."/>
            <person name="Emmerich C."/>
        </authorList>
    </citation>
    <scope>NUCLEOTIDE SEQUENCE</scope>
    <source>
        <strain evidence="7">ATCC30299</strain>
    </source>
</reference>
<evidence type="ECO:0000256" key="3">
    <source>
        <dbReference type="ARBA" id="ARBA00021704"/>
    </source>
</evidence>
<gene>
    <name evidence="7" type="ORF">BSTOLATCC_MIC50983</name>
</gene>
<dbReference type="AlphaFoldDB" id="A0AAU9JVI0"/>
<proteinExistence type="inferred from homology"/>
<evidence type="ECO:0000256" key="4">
    <source>
        <dbReference type="ARBA" id="ARBA00022694"/>
    </source>
</evidence>
<keyword evidence="5" id="KW-0539">Nucleus</keyword>
<evidence type="ECO:0000256" key="2">
    <source>
        <dbReference type="ARBA" id="ARBA00008320"/>
    </source>
</evidence>
<dbReference type="InterPro" id="IPR017423">
    <property type="entry name" value="TRM6"/>
</dbReference>
<evidence type="ECO:0000313" key="8">
    <source>
        <dbReference type="Proteomes" id="UP001162131"/>
    </source>
</evidence>
<dbReference type="InterPro" id="IPR029063">
    <property type="entry name" value="SAM-dependent_MTases_sf"/>
</dbReference>
<comment type="subcellular location">
    <subcellularLocation>
        <location evidence="1">Nucleus</location>
    </subcellularLocation>
</comment>
<dbReference type="Proteomes" id="UP001162131">
    <property type="component" value="Unassembled WGS sequence"/>
</dbReference>
<dbReference type="EMBL" id="CAJZBQ010000051">
    <property type="protein sequence ID" value="CAG9330391.1"/>
    <property type="molecule type" value="Genomic_DNA"/>
</dbReference>
<dbReference type="GO" id="GO:0031515">
    <property type="term" value="C:tRNA (m1A) methyltransferase complex"/>
    <property type="evidence" value="ECO:0007669"/>
    <property type="project" value="InterPro"/>
</dbReference>
<protein>
    <recommendedName>
        <fullName evidence="3">tRNA (adenine(58)-N(1))-methyltransferase non-catalytic subunit TRM6</fullName>
    </recommendedName>
    <alternativeName>
        <fullName evidence="6">tRNA(m1A58)-methyltransferase subunit TRM6</fullName>
    </alternativeName>
</protein>
<accession>A0AAU9JVI0</accession>
<evidence type="ECO:0000256" key="1">
    <source>
        <dbReference type="ARBA" id="ARBA00004123"/>
    </source>
</evidence>
<evidence type="ECO:0000256" key="6">
    <source>
        <dbReference type="ARBA" id="ARBA00032319"/>
    </source>
</evidence>
<dbReference type="Pfam" id="PF04189">
    <property type="entry name" value="Gcd10p"/>
    <property type="match status" value="1"/>
</dbReference>
<evidence type="ECO:0000313" key="7">
    <source>
        <dbReference type="EMBL" id="CAG9330391.1"/>
    </source>
</evidence>
<dbReference type="PANTHER" id="PTHR12945:SF0">
    <property type="entry name" value="TRNA (ADENINE(58)-N(1))-METHYLTRANSFERASE NON-CATALYTIC SUBUNIT TRM6"/>
    <property type="match status" value="1"/>
</dbReference>
<organism evidence="7 8">
    <name type="scientific">Blepharisma stoltei</name>
    <dbReference type="NCBI Taxonomy" id="1481888"/>
    <lineage>
        <taxon>Eukaryota</taxon>
        <taxon>Sar</taxon>
        <taxon>Alveolata</taxon>
        <taxon>Ciliophora</taxon>
        <taxon>Postciliodesmatophora</taxon>
        <taxon>Heterotrichea</taxon>
        <taxon>Heterotrichida</taxon>
        <taxon>Blepharismidae</taxon>
        <taxon>Blepharisma</taxon>
    </lineage>
</organism>
<dbReference type="Gene3D" id="3.40.50.150">
    <property type="entry name" value="Vaccinia Virus protein VP39"/>
    <property type="match status" value="1"/>
</dbReference>
<comment type="similarity">
    <text evidence="2">Belongs to the TRM6/GCD10 family.</text>
</comment>
<dbReference type="GO" id="GO:0005634">
    <property type="term" value="C:nucleus"/>
    <property type="evidence" value="ECO:0007669"/>
    <property type="project" value="UniProtKB-SubCell"/>
</dbReference>